<proteinExistence type="predicted"/>
<organism evidence="3 4">
    <name type="scientific">Mariniflexile litorale</name>
    <dbReference type="NCBI Taxonomy" id="3045158"/>
    <lineage>
        <taxon>Bacteria</taxon>
        <taxon>Pseudomonadati</taxon>
        <taxon>Bacteroidota</taxon>
        <taxon>Flavobacteriia</taxon>
        <taxon>Flavobacteriales</taxon>
        <taxon>Flavobacteriaceae</taxon>
        <taxon>Mariniflexile</taxon>
    </lineage>
</organism>
<evidence type="ECO:0000259" key="2">
    <source>
        <dbReference type="Pfam" id="PF16586"/>
    </source>
</evidence>
<sequence>MMSKKHKTLLLIIITSISFANAQSVTNVGLYKTFERSIINNNSYSNKFTDVDLTCTYISPSGKTINFYGFFDGDGLGGGDTLTGNVWKIRFLPEEAGKWKYKWKWSDATPGGEGTFFCDSKNAGKGVLRAYNENPRWFAYNGTEPVFLKSYYDSSMRPFAQPWDCVQNYYQTFIDNGYNHLQVNWLLPSVTGIDIADCSPPSLTKAIYEEKGKASSTMNLDVWNKMEVLLSWLNDKNVNLFMFLGFDGGRNGKPQAWASLSEKEQDFLVRYVVARIAPYSNIMWNYVWEVEGNTENGELGCMRLVQKYDVFNHLRTYEDEKPNSHEWNRPEYTFAGTENHRIHSDNREPEFWAAPWTHHEACLMSYVQGKPVYMVEGNALWRHYWAATLIRKSNHILTQSDVRQSAWGCATAASSFTWCGHTSLSFKGSEGIPFFDGQDNPYRSASKSIDILNHIMNNEVVFHRMTPQDSLLSGNNKHDVWCLAEPGQQYLVFSTNDQPFKLKLSKGKYNNNKWVNSMTGESINVPALTASKDEIVPFTQPNPTIDWVLLIRKD</sequence>
<feature type="domain" description="DUF5060" evidence="2">
    <location>
        <begin position="28"/>
        <end position="103"/>
    </location>
</feature>
<keyword evidence="4" id="KW-1185">Reference proteome</keyword>
<dbReference type="AlphaFoldDB" id="A0AAU7EH36"/>
<evidence type="ECO:0000256" key="1">
    <source>
        <dbReference type="SAM" id="SignalP"/>
    </source>
</evidence>
<evidence type="ECO:0000313" key="3">
    <source>
        <dbReference type="EMBL" id="XBL14347.1"/>
    </source>
</evidence>
<dbReference type="Proteomes" id="UP001224325">
    <property type="component" value="Chromosome"/>
</dbReference>
<feature type="signal peptide" evidence="1">
    <location>
        <begin position="1"/>
        <end position="22"/>
    </location>
</feature>
<dbReference type="Gene3D" id="2.60.40.10">
    <property type="entry name" value="Immunoglobulins"/>
    <property type="match status" value="1"/>
</dbReference>
<feature type="chain" id="PRO_5043761548" evidence="1">
    <location>
        <begin position="23"/>
        <end position="554"/>
    </location>
</feature>
<accession>A0AAU7EH36</accession>
<dbReference type="InterPro" id="IPR013783">
    <property type="entry name" value="Ig-like_fold"/>
</dbReference>
<name>A0AAU7EH36_9FLAO</name>
<protein>
    <submittedName>
        <fullName evidence="3">DUF5060 domain-containing protein</fullName>
    </submittedName>
</protein>
<dbReference type="EMBL" id="CP155618">
    <property type="protein sequence ID" value="XBL14347.1"/>
    <property type="molecule type" value="Genomic_DNA"/>
</dbReference>
<dbReference type="Gene3D" id="3.20.20.80">
    <property type="entry name" value="Glycosidases"/>
    <property type="match status" value="1"/>
</dbReference>
<gene>
    <name evidence="3" type="ORF">QLS71_018815</name>
</gene>
<dbReference type="InterPro" id="IPR032260">
    <property type="entry name" value="DUF5060"/>
</dbReference>
<dbReference type="KEGG" id="mlil:QLS71_018815"/>
<keyword evidence="1" id="KW-0732">Signal</keyword>
<reference evidence="3" key="1">
    <citation type="submission" date="2024-04" db="EMBL/GenBank/DDBJ databases">
        <title>Mariniflexile litorale, isolated from the shallow sediments of the Sea of Japan.</title>
        <authorList>
            <person name="Romanenko L."/>
            <person name="Isaeva M."/>
        </authorList>
    </citation>
    <scope>NUCLEOTIDE SEQUENCE [LARGE SCALE GENOMIC DNA]</scope>
    <source>
        <strain evidence="3">KMM 9835</strain>
    </source>
</reference>
<evidence type="ECO:0000313" key="4">
    <source>
        <dbReference type="Proteomes" id="UP001224325"/>
    </source>
</evidence>
<dbReference type="Pfam" id="PF16586">
    <property type="entry name" value="DUF5060"/>
    <property type="match status" value="1"/>
</dbReference>
<dbReference type="RefSeq" id="WP_308992186.1">
    <property type="nucleotide sequence ID" value="NZ_CP155618.1"/>
</dbReference>